<dbReference type="EMBL" id="CAJPVI010000007">
    <property type="protein sequence ID" value="CAG2138966.1"/>
    <property type="molecule type" value="Genomic_DNA"/>
</dbReference>
<feature type="transmembrane region" description="Helical" evidence="7">
    <location>
        <begin position="97"/>
        <end position="119"/>
    </location>
</feature>
<sequence length="153" mass="16065">MSCVVEIGTHTYANTGAVDNRYGNSMQPIYAYALHLLASLVLLAVFVGVYTRITPFHEFTLIRQGNIAAALSLGGAVLGFCFTLSSSIQHNDTFPTFLSWAVGAMIVQALVYAGLTRALPDMDAAIESNNIGMGALMGTISVTVGAINAACLS</sequence>
<gene>
    <name evidence="8" type="ORF">LMG26411_01649</name>
</gene>
<evidence type="ECO:0008006" key="10">
    <source>
        <dbReference type="Google" id="ProtNLM"/>
    </source>
</evidence>
<evidence type="ECO:0000256" key="2">
    <source>
        <dbReference type="ARBA" id="ARBA00005779"/>
    </source>
</evidence>
<dbReference type="PANTHER" id="PTHR40043">
    <property type="entry name" value="UPF0719 INNER MEMBRANE PROTEIN YJFL"/>
    <property type="match status" value="1"/>
</dbReference>
<dbReference type="Pfam" id="PF03994">
    <property type="entry name" value="DUF350"/>
    <property type="match status" value="1"/>
</dbReference>
<keyword evidence="5 7" id="KW-1133">Transmembrane helix</keyword>
<evidence type="ECO:0000256" key="7">
    <source>
        <dbReference type="SAM" id="Phobius"/>
    </source>
</evidence>
<proteinExistence type="inferred from homology"/>
<protein>
    <recommendedName>
        <fullName evidence="10">DUF350 domain-containing protein</fullName>
    </recommendedName>
</protein>
<keyword evidence="4 7" id="KW-0812">Transmembrane</keyword>
<dbReference type="Proteomes" id="UP000672657">
    <property type="component" value="Unassembled WGS sequence"/>
</dbReference>
<keyword evidence="9" id="KW-1185">Reference proteome</keyword>
<organism evidence="8 9">
    <name type="scientific">Cupriavidus numazuensis</name>
    <dbReference type="NCBI Taxonomy" id="221992"/>
    <lineage>
        <taxon>Bacteria</taxon>
        <taxon>Pseudomonadati</taxon>
        <taxon>Pseudomonadota</taxon>
        <taxon>Betaproteobacteria</taxon>
        <taxon>Burkholderiales</taxon>
        <taxon>Burkholderiaceae</taxon>
        <taxon>Cupriavidus</taxon>
    </lineage>
</organism>
<dbReference type="InterPro" id="IPR007140">
    <property type="entry name" value="DUF350"/>
</dbReference>
<keyword evidence="6 7" id="KW-0472">Membrane</keyword>
<feature type="transmembrane region" description="Helical" evidence="7">
    <location>
        <begin position="65"/>
        <end position="85"/>
    </location>
</feature>
<feature type="transmembrane region" description="Helical" evidence="7">
    <location>
        <begin position="29"/>
        <end position="53"/>
    </location>
</feature>
<evidence type="ECO:0000313" key="9">
    <source>
        <dbReference type="Proteomes" id="UP000672657"/>
    </source>
</evidence>
<dbReference type="PANTHER" id="PTHR40043:SF1">
    <property type="entry name" value="UPF0719 INNER MEMBRANE PROTEIN YJFL"/>
    <property type="match status" value="1"/>
</dbReference>
<evidence type="ECO:0000256" key="4">
    <source>
        <dbReference type="ARBA" id="ARBA00022692"/>
    </source>
</evidence>
<name>A0ABM8TE87_9BURK</name>
<feature type="transmembrane region" description="Helical" evidence="7">
    <location>
        <begin position="131"/>
        <end position="150"/>
    </location>
</feature>
<evidence type="ECO:0000256" key="1">
    <source>
        <dbReference type="ARBA" id="ARBA00004651"/>
    </source>
</evidence>
<evidence type="ECO:0000256" key="5">
    <source>
        <dbReference type="ARBA" id="ARBA00022989"/>
    </source>
</evidence>
<evidence type="ECO:0000256" key="6">
    <source>
        <dbReference type="ARBA" id="ARBA00023136"/>
    </source>
</evidence>
<evidence type="ECO:0000256" key="3">
    <source>
        <dbReference type="ARBA" id="ARBA00022475"/>
    </source>
</evidence>
<comment type="subcellular location">
    <subcellularLocation>
        <location evidence="1">Cell membrane</location>
        <topology evidence="1">Multi-pass membrane protein</topology>
    </subcellularLocation>
</comment>
<comment type="similarity">
    <text evidence="2">Belongs to the UPF0719 family.</text>
</comment>
<accession>A0ABM8TE87</accession>
<keyword evidence="3" id="KW-1003">Cell membrane</keyword>
<evidence type="ECO:0000313" key="8">
    <source>
        <dbReference type="EMBL" id="CAG2138966.1"/>
    </source>
</evidence>
<reference evidence="8 9" key="1">
    <citation type="submission" date="2021-03" db="EMBL/GenBank/DDBJ databases">
        <authorList>
            <person name="Peeters C."/>
        </authorList>
    </citation>
    <scope>NUCLEOTIDE SEQUENCE [LARGE SCALE GENOMIC DNA]</scope>
    <source>
        <strain evidence="8 9">LMG 26411</strain>
    </source>
</reference>
<comment type="caution">
    <text evidence="8">The sequence shown here is derived from an EMBL/GenBank/DDBJ whole genome shotgun (WGS) entry which is preliminary data.</text>
</comment>